<dbReference type="Proteomes" id="UP001469553">
    <property type="component" value="Unassembled WGS sequence"/>
</dbReference>
<evidence type="ECO:0000313" key="3">
    <source>
        <dbReference type="EMBL" id="MEQ2293343.1"/>
    </source>
</evidence>
<reference evidence="3 4" key="1">
    <citation type="submission" date="2021-06" db="EMBL/GenBank/DDBJ databases">
        <authorList>
            <person name="Palmer J.M."/>
        </authorList>
    </citation>
    <scope>NUCLEOTIDE SEQUENCE [LARGE SCALE GENOMIC DNA]</scope>
    <source>
        <strain evidence="3 4">AS_MEX2019</strain>
        <tissue evidence="3">Muscle</tissue>
    </source>
</reference>
<comment type="caution">
    <text evidence="3">The sequence shown here is derived from an EMBL/GenBank/DDBJ whole genome shotgun (WGS) entry which is preliminary data.</text>
</comment>
<feature type="non-terminal residue" evidence="3">
    <location>
        <position position="1"/>
    </location>
</feature>
<name>A0ABV0YIQ8_9TELE</name>
<organism evidence="3 4">
    <name type="scientific">Ameca splendens</name>
    <dbReference type="NCBI Taxonomy" id="208324"/>
    <lineage>
        <taxon>Eukaryota</taxon>
        <taxon>Metazoa</taxon>
        <taxon>Chordata</taxon>
        <taxon>Craniata</taxon>
        <taxon>Vertebrata</taxon>
        <taxon>Euteleostomi</taxon>
        <taxon>Actinopterygii</taxon>
        <taxon>Neopterygii</taxon>
        <taxon>Teleostei</taxon>
        <taxon>Neoteleostei</taxon>
        <taxon>Acanthomorphata</taxon>
        <taxon>Ovalentaria</taxon>
        <taxon>Atherinomorphae</taxon>
        <taxon>Cyprinodontiformes</taxon>
        <taxon>Goodeidae</taxon>
        <taxon>Ameca</taxon>
    </lineage>
</organism>
<keyword evidence="1" id="KW-0175">Coiled coil</keyword>
<feature type="region of interest" description="Disordered" evidence="2">
    <location>
        <begin position="1"/>
        <end position="60"/>
    </location>
</feature>
<keyword evidence="4" id="KW-1185">Reference proteome</keyword>
<evidence type="ECO:0000313" key="4">
    <source>
        <dbReference type="Proteomes" id="UP001469553"/>
    </source>
</evidence>
<proteinExistence type="predicted"/>
<gene>
    <name evidence="3" type="ORF">AMECASPLE_032382</name>
</gene>
<dbReference type="EMBL" id="JAHRIP010032411">
    <property type="protein sequence ID" value="MEQ2293343.1"/>
    <property type="molecule type" value="Genomic_DNA"/>
</dbReference>
<protein>
    <submittedName>
        <fullName evidence="3">Uncharacterized protein</fullName>
    </submittedName>
</protein>
<feature type="coiled-coil region" evidence="1">
    <location>
        <begin position="63"/>
        <end position="131"/>
    </location>
</feature>
<feature type="compositionally biased region" description="Basic and acidic residues" evidence="2">
    <location>
        <begin position="1"/>
        <end position="42"/>
    </location>
</feature>
<feature type="compositionally biased region" description="Basic and acidic residues" evidence="2">
    <location>
        <begin position="49"/>
        <end position="60"/>
    </location>
</feature>
<accession>A0ABV0YIQ8</accession>
<evidence type="ECO:0000256" key="1">
    <source>
        <dbReference type="SAM" id="Coils"/>
    </source>
</evidence>
<sequence>SAVIQKEEKSPEKDSLEKGHSNDIKQEADLEKGHGNDIKQQETESAVIQKEEKSPEKDSVAELEVLQRSLKDVKFSLAQKEEDLSSAEKRLRDAEADKEKLKEKLKNVESALREKEELESLKKEMESECNMKNNPK</sequence>
<evidence type="ECO:0000256" key="2">
    <source>
        <dbReference type="SAM" id="MobiDB-lite"/>
    </source>
</evidence>